<keyword evidence="1" id="KW-0732">Signal</keyword>
<name>A0ABY4TW61_9SPHN</name>
<evidence type="ECO:0000256" key="1">
    <source>
        <dbReference type="SAM" id="SignalP"/>
    </source>
</evidence>
<dbReference type="EMBL" id="CP098401">
    <property type="protein sequence ID" value="URW74563.1"/>
    <property type="molecule type" value="Genomic_DNA"/>
</dbReference>
<dbReference type="RefSeq" id="WP_250749047.1">
    <property type="nucleotide sequence ID" value="NZ_CP098401.1"/>
</dbReference>
<evidence type="ECO:0000313" key="3">
    <source>
        <dbReference type="Proteomes" id="UP001055580"/>
    </source>
</evidence>
<dbReference type="InterPro" id="IPR005534">
    <property type="entry name" value="Curli_assmbl/transp-comp_CsgG"/>
</dbReference>
<feature type="signal peptide" evidence="1">
    <location>
        <begin position="1"/>
        <end position="24"/>
    </location>
</feature>
<gene>
    <name evidence="2" type="ORF">M9980_08220</name>
</gene>
<dbReference type="Gene3D" id="2.30.30.40">
    <property type="entry name" value="SH3 Domains"/>
    <property type="match status" value="1"/>
</dbReference>
<organism evidence="2 3">
    <name type="scientific">Sphingomonas donggukensis</name>
    <dbReference type="NCBI Taxonomy" id="2949093"/>
    <lineage>
        <taxon>Bacteria</taxon>
        <taxon>Pseudomonadati</taxon>
        <taxon>Pseudomonadota</taxon>
        <taxon>Alphaproteobacteria</taxon>
        <taxon>Sphingomonadales</taxon>
        <taxon>Sphingomonadaceae</taxon>
        <taxon>Sphingomonas</taxon>
    </lineage>
</organism>
<protein>
    <submittedName>
        <fullName evidence="2">SH3 domain-containing protein</fullName>
    </submittedName>
</protein>
<dbReference type="Proteomes" id="UP001055580">
    <property type="component" value="Chromosome"/>
</dbReference>
<reference evidence="2" key="1">
    <citation type="submission" date="2022-05" db="EMBL/GenBank/DDBJ databases">
        <title>Sphingomonas sp. strain RMG20 Genome sequencing and assembly.</title>
        <authorList>
            <person name="Kim I."/>
        </authorList>
    </citation>
    <scope>NUCLEOTIDE SEQUENCE</scope>
    <source>
        <strain evidence="2">RMG20</strain>
    </source>
</reference>
<feature type="chain" id="PRO_5047115216" evidence="1">
    <location>
        <begin position="25"/>
        <end position="325"/>
    </location>
</feature>
<sequence length="325" mass="33415">MTRNARLFGSLALTALLVPAPVLAQARPSKTQRTQEQMATDVPRCTRKLGTVSVMDGDDPSGWTQFQLTGPQKLIKVLVQRSGCFNLVDRGSGLSAAQRERDIGGNLGLQRRSNVGQGQIKAADYVLIAEVQASNRSSGGSAVGGALGGLLGGRAVGGLLGGVSSRKMEANTVLSLTNVRTTETISTVDGYAAKNSVSFGGGGGGFFGGGAAAAVGGGYDNTDIGRIVTLAFIQAYSKMVNELGLVQPGAVGTAEAAPAKTFTAQGAVAMRSTAAASGRIIRTIPAGSIVYPTGNKNGLWWEVADENDNVGWVLNTKLAPSQQPY</sequence>
<proteinExistence type="predicted"/>
<dbReference type="Pfam" id="PF03783">
    <property type="entry name" value="CsgG"/>
    <property type="match status" value="1"/>
</dbReference>
<evidence type="ECO:0000313" key="2">
    <source>
        <dbReference type="EMBL" id="URW74563.1"/>
    </source>
</evidence>
<keyword evidence="3" id="KW-1185">Reference proteome</keyword>
<accession>A0ABY4TW61</accession>